<evidence type="ECO:0000313" key="6">
    <source>
        <dbReference type="Proteomes" id="UP000309450"/>
    </source>
</evidence>
<dbReference type="RefSeq" id="WP_136395889.1">
    <property type="nucleotide sequence ID" value="NZ_SSND01000006.1"/>
</dbReference>
<dbReference type="InterPro" id="IPR036390">
    <property type="entry name" value="WH_DNA-bd_sf"/>
</dbReference>
<keyword evidence="2" id="KW-0805">Transcription regulation</keyword>
<dbReference type="SUPFAM" id="SSF100950">
    <property type="entry name" value="NagB/RpiA/CoA transferase-like"/>
    <property type="match status" value="1"/>
</dbReference>
<proteinExistence type="predicted"/>
<dbReference type="PRINTS" id="PR00037">
    <property type="entry name" value="HTHLACR"/>
</dbReference>
<evidence type="ECO:0000256" key="2">
    <source>
        <dbReference type="ARBA" id="ARBA00023015"/>
    </source>
</evidence>
<gene>
    <name evidence="5" type="ORF">E7811_17050</name>
</gene>
<dbReference type="InterPro" id="IPR037171">
    <property type="entry name" value="NagB/RpiA_transferase-like"/>
</dbReference>
<dbReference type="AlphaFoldDB" id="A0A4S3MJV4"/>
<evidence type="ECO:0000256" key="3">
    <source>
        <dbReference type="ARBA" id="ARBA00023163"/>
    </source>
</evidence>
<keyword evidence="1" id="KW-0678">Repressor</keyword>
<dbReference type="InterPro" id="IPR050313">
    <property type="entry name" value="Carb_Metab_HTH_regulators"/>
</dbReference>
<dbReference type="Proteomes" id="UP000309450">
    <property type="component" value="Unassembled WGS sequence"/>
</dbReference>
<dbReference type="PANTHER" id="PTHR30363">
    <property type="entry name" value="HTH-TYPE TRANSCRIPTIONAL REGULATOR SRLR-RELATED"/>
    <property type="match status" value="1"/>
</dbReference>
<dbReference type="GO" id="GO:0003700">
    <property type="term" value="F:DNA-binding transcription factor activity"/>
    <property type="evidence" value="ECO:0007669"/>
    <property type="project" value="InterPro"/>
</dbReference>
<dbReference type="InterPro" id="IPR036388">
    <property type="entry name" value="WH-like_DNA-bd_sf"/>
</dbReference>
<keyword evidence="6" id="KW-1185">Reference proteome</keyword>
<accession>A0A4S3MJV4</accession>
<dbReference type="InterPro" id="IPR001034">
    <property type="entry name" value="DeoR_HTH"/>
</dbReference>
<evidence type="ECO:0000259" key="4">
    <source>
        <dbReference type="SMART" id="SM00420"/>
    </source>
</evidence>
<evidence type="ECO:0000256" key="1">
    <source>
        <dbReference type="ARBA" id="ARBA00022491"/>
    </source>
</evidence>
<sequence length="260" mass="28076">MVKTMEPHSTHREVELLDTLRALGGSARTVALAEALNVSEETIRRTVKALAKADLVQRVHGGVYLTSKDAMSPVASRLSRRSREKSRIAQAAAGLIPNGSCVFLDVGSTTAFVAERLKDHRDLTVITNALTPAQTLVGRNGNRVFLACGELREVELGTFGSDSIAFVERFNIDFAVMSVDAIDPQTGFLLAGASEAELARAVTARARRRIVVADHSKFGQTAPIVACPPGQVDILVTDRPLKPVFDGRMRDWEIEVICAG</sequence>
<dbReference type="Gene3D" id="3.40.50.1360">
    <property type="match status" value="1"/>
</dbReference>
<dbReference type="EMBL" id="SSND01000006">
    <property type="protein sequence ID" value="THD81176.1"/>
    <property type="molecule type" value="Genomic_DNA"/>
</dbReference>
<protein>
    <submittedName>
        <fullName evidence="5">DeoR/GlpR transcriptional regulator</fullName>
    </submittedName>
</protein>
<keyword evidence="3" id="KW-0804">Transcription</keyword>
<dbReference type="PANTHER" id="PTHR30363:SF4">
    <property type="entry name" value="GLYCEROL-3-PHOSPHATE REGULON REPRESSOR"/>
    <property type="match status" value="1"/>
</dbReference>
<comment type="caution">
    <text evidence="5">The sequence shown here is derived from an EMBL/GenBank/DDBJ whole genome shotgun (WGS) entry which is preliminary data.</text>
</comment>
<feature type="domain" description="HTH deoR-type" evidence="4">
    <location>
        <begin position="12"/>
        <end position="65"/>
    </location>
</feature>
<evidence type="ECO:0000313" key="5">
    <source>
        <dbReference type="EMBL" id="THD81176.1"/>
    </source>
</evidence>
<organism evidence="5 6">
    <name type="scientific">Aliigemmobacter aestuarii</name>
    <dbReference type="NCBI Taxonomy" id="1445661"/>
    <lineage>
        <taxon>Bacteria</taxon>
        <taxon>Pseudomonadati</taxon>
        <taxon>Pseudomonadota</taxon>
        <taxon>Alphaproteobacteria</taxon>
        <taxon>Rhodobacterales</taxon>
        <taxon>Paracoccaceae</taxon>
        <taxon>Aliigemmobacter</taxon>
    </lineage>
</organism>
<dbReference type="SUPFAM" id="SSF46785">
    <property type="entry name" value="Winged helix' DNA-binding domain"/>
    <property type="match status" value="1"/>
</dbReference>
<dbReference type="OrthoDB" id="7688673at2"/>
<dbReference type="Pfam" id="PF08220">
    <property type="entry name" value="HTH_DeoR"/>
    <property type="match status" value="1"/>
</dbReference>
<dbReference type="Pfam" id="PF00455">
    <property type="entry name" value="DeoRC"/>
    <property type="match status" value="1"/>
</dbReference>
<reference evidence="5 6" key="1">
    <citation type="submission" date="2019-04" db="EMBL/GenBank/DDBJ databases">
        <title>Draft genome sequence of Gemmobacter aestuarii sp. nov.</title>
        <authorList>
            <person name="Hameed A."/>
            <person name="Lin S.-Y."/>
            <person name="Shahina M."/>
            <person name="Lai W.-A."/>
            <person name="Young C.-C."/>
        </authorList>
    </citation>
    <scope>NUCLEOTIDE SEQUENCE [LARGE SCALE GENOMIC DNA]</scope>
    <source>
        <strain evidence="5 6">CC-PW-75</strain>
    </source>
</reference>
<dbReference type="SMART" id="SM00420">
    <property type="entry name" value="HTH_DEOR"/>
    <property type="match status" value="1"/>
</dbReference>
<dbReference type="Gene3D" id="1.10.10.10">
    <property type="entry name" value="Winged helix-like DNA-binding domain superfamily/Winged helix DNA-binding domain"/>
    <property type="match status" value="1"/>
</dbReference>
<name>A0A4S3MJV4_9RHOB</name>
<dbReference type="SMART" id="SM01134">
    <property type="entry name" value="DeoRC"/>
    <property type="match status" value="1"/>
</dbReference>
<dbReference type="InterPro" id="IPR014036">
    <property type="entry name" value="DeoR-like_C"/>
</dbReference>